<dbReference type="GO" id="GO:0005524">
    <property type="term" value="F:ATP binding"/>
    <property type="evidence" value="ECO:0007669"/>
    <property type="project" value="UniProtKB-UniRule"/>
</dbReference>
<dbReference type="GO" id="GO:0005634">
    <property type="term" value="C:nucleus"/>
    <property type="evidence" value="ECO:0007669"/>
    <property type="project" value="TreeGrafter"/>
</dbReference>
<organism evidence="9 10">
    <name type="scientific">Fasciola hepatica</name>
    <name type="common">Liver fluke</name>
    <dbReference type="NCBI Taxonomy" id="6192"/>
    <lineage>
        <taxon>Eukaryota</taxon>
        <taxon>Metazoa</taxon>
        <taxon>Spiralia</taxon>
        <taxon>Lophotrochozoa</taxon>
        <taxon>Platyhelminthes</taxon>
        <taxon>Trematoda</taxon>
        <taxon>Digenea</taxon>
        <taxon>Plagiorchiida</taxon>
        <taxon>Echinostomata</taxon>
        <taxon>Echinostomatoidea</taxon>
        <taxon>Fasciolidae</taxon>
        <taxon>Fasciola</taxon>
    </lineage>
</organism>
<feature type="compositionally biased region" description="Basic and acidic residues" evidence="7">
    <location>
        <begin position="365"/>
        <end position="374"/>
    </location>
</feature>
<feature type="compositionally biased region" description="Polar residues" evidence="7">
    <location>
        <begin position="352"/>
        <end position="363"/>
    </location>
</feature>
<dbReference type="Gene3D" id="3.30.200.20">
    <property type="entry name" value="Phosphorylase Kinase, domain 1"/>
    <property type="match status" value="1"/>
</dbReference>
<feature type="compositionally biased region" description="Basic residues" evidence="7">
    <location>
        <begin position="375"/>
        <end position="386"/>
    </location>
</feature>
<dbReference type="InterPro" id="IPR011009">
    <property type="entry name" value="Kinase-like_dom_sf"/>
</dbReference>
<accession>A0A4E0RK91</accession>
<evidence type="ECO:0000256" key="1">
    <source>
        <dbReference type="ARBA" id="ARBA00022527"/>
    </source>
</evidence>
<feature type="binding site" evidence="6">
    <location>
        <position position="49"/>
    </location>
    <ligand>
        <name>ATP</name>
        <dbReference type="ChEBI" id="CHEBI:30616"/>
    </ligand>
</feature>
<feature type="compositionally biased region" description="Basic and acidic residues" evidence="7">
    <location>
        <begin position="406"/>
        <end position="431"/>
    </location>
</feature>
<feature type="compositionally biased region" description="Polar residues" evidence="7">
    <location>
        <begin position="570"/>
        <end position="583"/>
    </location>
</feature>
<sequence>MNEKPCINEKPIGEVYEVLQKIGDGHFAEVNLCVCRKSKKEFAAKFILKQRFNSSTVGKEIKGSLPADIGREAFILANLKHENIVKLHEVFHCNDAVVLILDLVTGGELFARVAECERLSEEEASNFVEQILLGIQHMHSLGVVHLDLKPENIMIEDLASRKIKIIDFGLARVLNPNETFQDMAGTPEFCAPEIVNFDPITFATDMWAVGVITYILLTGISPFAGDSQIETFQNILDCIVDYSREEIRDATDLAKDFIRRLLIKNPRKRATVNECLQHPWIRPSDDSQQNCRRGSVIRKANLDGLRHFIAVPSANEANSVSPPLTPVKMSTEMELIQDNLIPPLKPDDISEDTPSSLSENQPSKPDAEKGEKSRVLSRKHGTHGKSKCSPEKKDMVSLENSSPLNRTRETQEVHVKMSETDHLNLESREKTSLVQSNTTTLPDVTTSALTEGKVIQSSPRVSGGWRASLSHGLIGRLGAAFVAAATGHNVAPQASAPQPNGLQQTNDARQAAGYRHEPIREPIKPACMTGSQSYPDSSEVHRKLKLNDMSKSQDSSYSGIIYSTSSVSSHTQAPYHTFSSTTNEPKKTIRHSLQIGNVSRAVQEFESPISTDSDEPQSHDGRTGRAHSAFAPFNESERKTWDLQKPNRVSTPNRYQPGEPRRQQVGRLQELFESGAASQSRRLFVQRTDQHHSPNPKPAVLLSKRN</sequence>
<evidence type="ECO:0000256" key="6">
    <source>
        <dbReference type="PROSITE-ProRule" id="PRU10141"/>
    </source>
</evidence>
<dbReference type="SUPFAM" id="SSF56112">
    <property type="entry name" value="Protein kinase-like (PK-like)"/>
    <property type="match status" value="1"/>
</dbReference>
<evidence type="ECO:0000259" key="8">
    <source>
        <dbReference type="PROSITE" id="PS50011"/>
    </source>
</evidence>
<evidence type="ECO:0000256" key="7">
    <source>
        <dbReference type="SAM" id="MobiDB-lite"/>
    </source>
</evidence>
<proteinExistence type="predicted"/>
<dbReference type="GO" id="GO:0035556">
    <property type="term" value="P:intracellular signal transduction"/>
    <property type="evidence" value="ECO:0007669"/>
    <property type="project" value="TreeGrafter"/>
</dbReference>
<dbReference type="FunFam" id="1.10.510.10:FF:000571">
    <property type="entry name" value="Maternal embryonic leucine zipper kinase"/>
    <property type="match status" value="1"/>
</dbReference>
<feature type="compositionally biased region" description="Polar residues" evidence="7">
    <location>
        <begin position="495"/>
        <end position="508"/>
    </location>
</feature>
<dbReference type="AlphaFoldDB" id="A0A4E0RK91"/>
<dbReference type="InterPro" id="IPR017441">
    <property type="entry name" value="Protein_kinase_ATP_BS"/>
</dbReference>
<feature type="compositionally biased region" description="Basic and acidic residues" evidence="7">
    <location>
        <begin position="514"/>
        <end position="523"/>
    </location>
</feature>
<keyword evidence="1" id="KW-0723">Serine/threonine-protein kinase</keyword>
<comment type="caution">
    <text evidence="9">The sequence shown here is derived from an EMBL/GenBank/DDBJ whole genome shotgun (WGS) entry which is preliminary data.</text>
</comment>
<keyword evidence="3 6" id="KW-0547">Nucleotide-binding</keyword>
<keyword evidence="2" id="KW-0808">Transferase</keyword>
<feature type="domain" description="Protein kinase" evidence="8">
    <location>
        <begin position="16"/>
        <end position="281"/>
    </location>
</feature>
<evidence type="ECO:0000313" key="10">
    <source>
        <dbReference type="Proteomes" id="UP000230066"/>
    </source>
</evidence>
<dbReference type="Gene3D" id="1.10.510.10">
    <property type="entry name" value="Transferase(Phosphotransferase) domain 1"/>
    <property type="match status" value="1"/>
</dbReference>
<gene>
    <name evidence="9" type="ORF">D915_008105</name>
</gene>
<evidence type="ECO:0000256" key="4">
    <source>
        <dbReference type="ARBA" id="ARBA00022777"/>
    </source>
</evidence>
<keyword evidence="5 6" id="KW-0067">ATP-binding</keyword>
<name>A0A4E0RK91_FASHE</name>
<feature type="region of interest" description="Disordered" evidence="7">
    <location>
        <begin position="605"/>
        <end position="706"/>
    </location>
</feature>
<dbReference type="SMART" id="SM00220">
    <property type="entry name" value="S_TKc"/>
    <property type="match status" value="1"/>
</dbReference>
<dbReference type="PROSITE" id="PS50011">
    <property type="entry name" value="PROTEIN_KINASE_DOM"/>
    <property type="match status" value="1"/>
</dbReference>
<feature type="region of interest" description="Disordered" evidence="7">
    <location>
        <begin position="566"/>
        <end position="586"/>
    </location>
</feature>
<dbReference type="GO" id="GO:0043065">
    <property type="term" value="P:positive regulation of apoptotic process"/>
    <property type="evidence" value="ECO:0007669"/>
    <property type="project" value="TreeGrafter"/>
</dbReference>
<dbReference type="Pfam" id="PF00069">
    <property type="entry name" value="Pkinase"/>
    <property type="match status" value="1"/>
</dbReference>
<dbReference type="PROSITE" id="PS00108">
    <property type="entry name" value="PROTEIN_KINASE_ST"/>
    <property type="match status" value="1"/>
</dbReference>
<dbReference type="InterPro" id="IPR008271">
    <property type="entry name" value="Ser/Thr_kinase_AS"/>
</dbReference>
<dbReference type="InterPro" id="IPR000719">
    <property type="entry name" value="Prot_kinase_dom"/>
</dbReference>
<feature type="region of interest" description="Disordered" evidence="7">
    <location>
        <begin position="491"/>
        <end position="539"/>
    </location>
</feature>
<dbReference type="PROSITE" id="PS00107">
    <property type="entry name" value="PROTEIN_KINASE_ATP"/>
    <property type="match status" value="1"/>
</dbReference>
<dbReference type="Proteomes" id="UP000230066">
    <property type="component" value="Unassembled WGS sequence"/>
</dbReference>
<keyword evidence="4 9" id="KW-0418">Kinase</keyword>
<dbReference type="PANTHER" id="PTHR24342:SF14">
    <property type="entry name" value="DEATH-ASSOCIATED PROTEIN KINASE DAPK-1"/>
    <property type="match status" value="1"/>
</dbReference>
<dbReference type="GO" id="GO:0004674">
    <property type="term" value="F:protein serine/threonine kinase activity"/>
    <property type="evidence" value="ECO:0007669"/>
    <property type="project" value="UniProtKB-KW"/>
</dbReference>
<evidence type="ECO:0000256" key="3">
    <source>
        <dbReference type="ARBA" id="ARBA00022741"/>
    </source>
</evidence>
<reference evidence="9" key="1">
    <citation type="submission" date="2019-03" db="EMBL/GenBank/DDBJ databases">
        <title>Improved annotation for the trematode Fasciola hepatica.</title>
        <authorList>
            <person name="Choi Y.-J."/>
            <person name="Martin J."/>
            <person name="Mitreva M."/>
        </authorList>
    </citation>
    <scope>NUCLEOTIDE SEQUENCE [LARGE SCALE GENOMIC DNA]</scope>
</reference>
<dbReference type="EMBL" id="JXXN02003662">
    <property type="protein sequence ID" value="THD21307.1"/>
    <property type="molecule type" value="Genomic_DNA"/>
</dbReference>
<protein>
    <submittedName>
        <fullName evidence="9">Serine/threonine kinase</fullName>
    </submittedName>
</protein>
<keyword evidence="10" id="KW-1185">Reference proteome</keyword>
<dbReference type="PANTHER" id="PTHR24342">
    <property type="entry name" value="SERINE/THREONINE-PROTEIN KINASE 17"/>
    <property type="match status" value="1"/>
</dbReference>
<evidence type="ECO:0000256" key="5">
    <source>
        <dbReference type="ARBA" id="ARBA00022840"/>
    </source>
</evidence>
<evidence type="ECO:0000256" key="2">
    <source>
        <dbReference type="ARBA" id="ARBA00022679"/>
    </source>
</evidence>
<evidence type="ECO:0000313" key="9">
    <source>
        <dbReference type="EMBL" id="THD21307.1"/>
    </source>
</evidence>
<feature type="region of interest" description="Disordered" evidence="7">
    <location>
        <begin position="341"/>
        <end position="439"/>
    </location>
</feature>